<keyword evidence="2" id="KW-1185">Reference proteome</keyword>
<evidence type="ECO:0000313" key="2">
    <source>
        <dbReference type="Proteomes" id="UP000092555"/>
    </source>
</evidence>
<organism evidence="1 2">
    <name type="scientific">Metschnikowia bicuspidata var. bicuspidata NRRL YB-4993</name>
    <dbReference type="NCBI Taxonomy" id="869754"/>
    <lineage>
        <taxon>Eukaryota</taxon>
        <taxon>Fungi</taxon>
        <taxon>Dikarya</taxon>
        <taxon>Ascomycota</taxon>
        <taxon>Saccharomycotina</taxon>
        <taxon>Pichiomycetes</taxon>
        <taxon>Metschnikowiaceae</taxon>
        <taxon>Metschnikowia</taxon>
    </lineage>
</organism>
<comment type="caution">
    <text evidence="1">The sequence shown here is derived from an EMBL/GenBank/DDBJ whole genome shotgun (WGS) entry which is preliminary data.</text>
</comment>
<evidence type="ECO:0000313" key="1">
    <source>
        <dbReference type="EMBL" id="OBA21186.1"/>
    </source>
</evidence>
<dbReference type="Proteomes" id="UP000092555">
    <property type="component" value="Unassembled WGS sequence"/>
</dbReference>
<dbReference type="OrthoDB" id="4090326at2759"/>
<name>A0A1A0HAZ9_9ASCO</name>
<gene>
    <name evidence="1" type="ORF">METBIDRAFT_82845</name>
</gene>
<accession>A0A1A0HAZ9</accession>
<dbReference type="RefSeq" id="XP_018711696.1">
    <property type="nucleotide sequence ID" value="XM_018859223.1"/>
</dbReference>
<dbReference type="GeneID" id="30032198"/>
<dbReference type="AlphaFoldDB" id="A0A1A0HAZ9"/>
<sequence>MAHKMIAIQLTNCLSVLENEHDLESVFSGETLDAAATPVFRNRILSYTTLRELPVVSGMLKSEHLLYPSIAALKKGEPPLLSTQLNKLHFIKKNAPVLTVFIHEKGLKREYCKIYFKVLQNNLTCYVLMFSEGDNIVLFNNALKPHCDAIFKDTKIRVIGASGASSTFGNAAMKMFLLNSSSVSLVDGMEKDLIESMESIKDLTISNAQKSNKLYGAVASQRRTEVLKLLSLAVSIAPVPFATFFEHGNRKIDGVKVPGSIRIFQTSPKTSDVHMSNDSLVLSTIMLTLIEQEVLKMRGNNKPSLV</sequence>
<proteinExistence type="predicted"/>
<reference evidence="1 2" key="1">
    <citation type="submission" date="2016-05" db="EMBL/GenBank/DDBJ databases">
        <title>Comparative genomics of biotechnologically important yeasts.</title>
        <authorList>
            <consortium name="DOE Joint Genome Institute"/>
            <person name="Riley R."/>
            <person name="Haridas S."/>
            <person name="Wolfe K.H."/>
            <person name="Lopes M.R."/>
            <person name="Hittinger C.T."/>
            <person name="Goker M."/>
            <person name="Salamov A."/>
            <person name="Wisecaver J."/>
            <person name="Long T.M."/>
            <person name="Aerts A.L."/>
            <person name="Barry K."/>
            <person name="Choi C."/>
            <person name="Clum A."/>
            <person name="Coughlan A.Y."/>
            <person name="Deshpande S."/>
            <person name="Douglass A.P."/>
            <person name="Hanson S.J."/>
            <person name="Klenk H.-P."/>
            <person name="LaButti K."/>
            <person name="Lapidus A."/>
            <person name="Lindquist E."/>
            <person name="Lipzen A."/>
            <person name="Meier-kolthoff J.P."/>
            <person name="Ohm R.A."/>
            <person name="Otillar R.P."/>
            <person name="Pangilinan J."/>
            <person name="Peng Y."/>
            <person name="Rokas A."/>
            <person name="Rosa C.A."/>
            <person name="Scheuner C."/>
            <person name="Sibirny A.A."/>
            <person name="Slot J.C."/>
            <person name="Stielow J.B."/>
            <person name="Sun H."/>
            <person name="Kurtzman C.P."/>
            <person name="Blackwell M."/>
            <person name="Grigoriev I.V."/>
            <person name="Jeffries T.W."/>
        </authorList>
    </citation>
    <scope>NUCLEOTIDE SEQUENCE [LARGE SCALE GENOMIC DNA]</scope>
    <source>
        <strain evidence="1 2">NRRL YB-4993</strain>
    </source>
</reference>
<protein>
    <submittedName>
        <fullName evidence="1">Uncharacterized protein</fullName>
    </submittedName>
</protein>
<dbReference type="EMBL" id="LXTC01000003">
    <property type="protein sequence ID" value="OBA21186.1"/>
    <property type="molecule type" value="Genomic_DNA"/>
</dbReference>